<feature type="binding site" evidence="6">
    <location>
        <position position="569"/>
    </location>
    <ligand>
        <name>ATP</name>
        <dbReference type="ChEBI" id="CHEBI:30616"/>
    </ligand>
</feature>
<dbReference type="InterPro" id="IPR041108">
    <property type="entry name" value="PP_kinase_C_1"/>
</dbReference>
<keyword evidence="3 6" id="KW-0547">Nucleotide-binding</keyword>
<evidence type="ECO:0000256" key="6">
    <source>
        <dbReference type="HAMAP-Rule" id="MF_00347"/>
    </source>
</evidence>
<feature type="binding site" evidence="6">
    <location>
        <position position="597"/>
    </location>
    <ligand>
        <name>ATP</name>
        <dbReference type="ChEBI" id="CHEBI:30616"/>
    </ligand>
</feature>
<dbReference type="Gene3D" id="3.30.1840.10">
    <property type="entry name" value="Polyphosphate kinase middle domain"/>
    <property type="match status" value="1"/>
</dbReference>
<dbReference type="Pfam" id="PF17941">
    <property type="entry name" value="PP_kinase_C_1"/>
    <property type="match status" value="1"/>
</dbReference>
<dbReference type="NCBIfam" id="NF003921">
    <property type="entry name" value="PRK05443.2-2"/>
    <property type="match status" value="1"/>
</dbReference>
<keyword evidence="4 6" id="KW-0418">Kinase</keyword>
<evidence type="ECO:0000256" key="5">
    <source>
        <dbReference type="ARBA" id="ARBA00022840"/>
    </source>
</evidence>
<dbReference type="GO" id="GO:0008976">
    <property type="term" value="F:polyphosphate kinase activity"/>
    <property type="evidence" value="ECO:0007669"/>
    <property type="project" value="UniProtKB-UniRule"/>
</dbReference>
<dbReference type="RefSeq" id="WP_255332368.1">
    <property type="nucleotide sequence ID" value="NZ_VOTZ01000009.1"/>
</dbReference>
<dbReference type="InterPro" id="IPR025198">
    <property type="entry name" value="PPK_N_dom"/>
</dbReference>
<keyword evidence="5 6" id="KW-0067">ATP-binding</keyword>
<accession>A0ABD4THJ3</accession>
<dbReference type="CDD" id="cd09165">
    <property type="entry name" value="PLDc_PaPPK1_C1_like"/>
    <property type="match status" value="1"/>
</dbReference>
<evidence type="ECO:0000256" key="3">
    <source>
        <dbReference type="ARBA" id="ARBA00022741"/>
    </source>
</evidence>
<organism evidence="12 13">
    <name type="scientific">Methanocalculus taiwanensis</name>
    <dbReference type="NCBI Taxonomy" id="106207"/>
    <lineage>
        <taxon>Archaea</taxon>
        <taxon>Methanobacteriati</taxon>
        <taxon>Methanobacteriota</taxon>
        <taxon>Stenosarchaea group</taxon>
        <taxon>Methanomicrobia</taxon>
        <taxon>Methanomicrobiales</taxon>
        <taxon>Methanocalculaceae</taxon>
        <taxon>Methanocalculus</taxon>
    </lineage>
</organism>
<dbReference type="Pfam" id="PF13089">
    <property type="entry name" value="PP_kinase_N"/>
    <property type="match status" value="1"/>
</dbReference>
<feature type="binding site" evidence="6">
    <location>
        <position position="473"/>
    </location>
    <ligand>
        <name>ATP</name>
        <dbReference type="ChEBI" id="CHEBI:30616"/>
    </ligand>
</feature>
<dbReference type="InterPro" id="IPR025200">
    <property type="entry name" value="PPK_C_dom2"/>
</dbReference>
<comment type="catalytic activity">
    <reaction evidence="6 7">
        <text>[phosphate](n) + ATP = [phosphate](n+1) + ADP</text>
        <dbReference type="Rhea" id="RHEA:19573"/>
        <dbReference type="Rhea" id="RHEA-COMP:9859"/>
        <dbReference type="Rhea" id="RHEA-COMP:14280"/>
        <dbReference type="ChEBI" id="CHEBI:16838"/>
        <dbReference type="ChEBI" id="CHEBI:30616"/>
        <dbReference type="ChEBI" id="CHEBI:456216"/>
        <dbReference type="EC" id="2.7.4.1"/>
    </reaction>
</comment>
<comment type="function">
    <text evidence="6 7">Catalyzes the reversible transfer of the terminal phosphate of ATP to form a long-chain polyphosphate (polyP).</text>
</comment>
<dbReference type="Pfam" id="PF02503">
    <property type="entry name" value="PP_kinase"/>
    <property type="match status" value="1"/>
</dbReference>
<dbReference type="Gene3D" id="3.30.870.10">
    <property type="entry name" value="Endonuclease Chain A"/>
    <property type="match status" value="2"/>
</dbReference>
<evidence type="ECO:0000259" key="9">
    <source>
        <dbReference type="Pfam" id="PF13089"/>
    </source>
</evidence>
<evidence type="ECO:0000313" key="13">
    <source>
        <dbReference type="Proteomes" id="UP001524383"/>
    </source>
</evidence>
<comment type="similarity">
    <text evidence="6 7">Belongs to the polyphosphate kinase 1 (PPK1) family.</text>
</comment>
<dbReference type="GO" id="GO:0005524">
    <property type="term" value="F:ATP binding"/>
    <property type="evidence" value="ECO:0007669"/>
    <property type="project" value="UniProtKB-KW"/>
</dbReference>
<evidence type="ECO:0000313" key="12">
    <source>
        <dbReference type="EMBL" id="MCQ1538423.1"/>
    </source>
</evidence>
<keyword evidence="13" id="KW-1185">Reference proteome</keyword>
<name>A0ABD4THJ3_9EURY</name>
<dbReference type="SUPFAM" id="SSF56024">
    <property type="entry name" value="Phospholipase D/nuclease"/>
    <property type="match status" value="2"/>
</dbReference>
<dbReference type="PANTHER" id="PTHR30218">
    <property type="entry name" value="POLYPHOSPHATE KINASE"/>
    <property type="match status" value="1"/>
</dbReference>
<keyword evidence="2 6" id="KW-0808">Transferase</keyword>
<proteinExistence type="inferred from homology"/>
<feature type="domain" description="Polyphosphate kinase C-terminal" evidence="11">
    <location>
        <begin position="336"/>
        <end position="500"/>
    </location>
</feature>
<feature type="domain" description="Polyphosphate kinase N-terminal" evidence="9">
    <location>
        <begin position="15"/>
        <end position="121"/>
    </location>
</feature>
<dbReference type="HAMAP" id="MF_00347">
    <property type="entry name" value="Polyphosphate_kinase"/>
    <property type="match status" value="1"/>
</dbReference>
<dbReference type="PANTHER" id="PTHR30218:SF0">
    <property type="entry name" value="POLYPHOSPHATE KINASE"/>
    <property type="match status" value="1"/>
</dbReference>
<evidence type="ECO:0000259" key="8">
    <source>
        <dbReference type="Pfam" id="PF02503"/>
    </source>
</evidence>
<dbReference type="EMBL" id="VOTZ01000009">
    <property type="protein sequence ID" value="MCQ1538423.1"/>
    <property type="molecule type" value="Genomic_DNA"/>
</dbReference>
<dbReference type="SUPFAM" id="SSF143724">
    <property type="entry name" value="PHP14-like"/>
    <property type="match status" value="1"/>
</dbReference>
<dbReference type="SUPFAM" id="SSF140356">
    <property type="entry name" value="PPK N-terminal domain-like"/>
    <property type="match status" value="1"/>
</dbReference>
<comment type="PTM">
    <text evidence="6 7">An intermediate of this reaction is the autophosphorylated ppk in which a phosphate is covalently linked to a histidine residue through a N-P bond.</text>
</comment>
<dbReference type="PIRSF" id="PIRSF015589">
    <property type="entry name" value="PP_kinase"/>
    <property type="match status" value="1"/>
</dbReference>
<evidence type="ECO:0000259" key="10">
    <source>
        <dbReference type="Pfam" id="PF13090"/>
    </source>
</evidence>
<dbReference type="InterPro" id="IPR003414">
    <property type="entry name" value="PP_kinase"/>
</dbReference>
<dbReference type="Gene3D" id="1.20.58.310">
    <property type="entry name" value="Polyphosphate kinase N-terminal domain"/>
    <property type="match status" value="1"/>
</dbReference>
<dbReference type="InterPro" id="IPR036830">
    <property type="entry name" value="PP_kinase_middle_dom_sf"/>
</dbReference>
<reference evidence="12 13" key="1">
    <citation type="submission" date="2019-08" db="EMBL/GenBank/DDBJ databases">
        <authorList>
            <person name="Chen S.-C."/>
            <person name="Lai M.-C."/>
            <person name="You Y.-T."/>
        </authorList>
    </citation>
    <scope>NUCLEOTIDE SEQUENCE [LARGE SCALE GENOMIC DNA]</scope>
    <source>
        <strain evidence="12 13">P2F9704a</strain>
    </source>
</reference>
<evidence type="ECO:0000256" key="7">
    <source>
        <dbReference type="RuleBase" id="RU003800"/>
    </source>
</evidence>
<feature type="active site" description="Phosphohistidine intermediate" evidence="6">
    <location>
        <position position="440"/>
    </location>
</feature>
<evidence type="ECO:0000256" key="1">
    <source>
        <dbReference type="ARBA" id="ARBA00022553"/>
    </source>
</evidence>
<feature type="domain" description="Polyphosphate kinase middle" evidence="8">
    <location>
        <begin position="130"/>
        <end position="310"/>
    </location>
</feature>
<keyword evidence="1 6" id="KW-0597">Phosphoprotein</keyword>
<evidence type="ECO:0000256" key="2">
    <source>
        <dbReference type="ARBA" id="ARBA00022679"/>
    </source>
</evidence>
<evidence type="ECO:0000256" key="4">
    <source>
        <dbReference type="ARBA" id="ARBA00022777"/>
    </source>
</evidence>
<dbReference type="InterPro" id="IPR024953">
    <property type="entry name" value="PP_kinase_middle"/>
</dbReference>
<dbReference type="NCBIfam" id="NF003918">
    <property type="entry name" value="PRK05443.1-2"/>
    <property type="match status" value="1"/>
</dbReference>
<gene>
    <name evidence="12" type="primary">ppk1</name>
    <name evidence="6" type="synonym">ppk</name>
    <name evidence="12" type="ORF">FTO68_05410</name>
</gene>
<dbReference type="Pfam" id="PF13090">
    <property type="entry name" value="PP_kinase_C"/>
    <property type="match status" value="1"/>
</dbReference>
<dbReference type="AlphaFoldDB" id="A0ABD4THJ3"/>
<comment type="caution">
    <text evidence="12">The sequence shown here is derived from an EMBL/GenBank/DDBJ whole genome shotgun (WGS) entry which is preliminary data.</text>
</comment>
<sequence length="698" mass="79540">MATEEAFNPKDPDYYINRELSWLSFNRRVLAEANDSRHPLLEQVKFLAICGSNLDEFFMVRVSGLRHQVKDGIWKLPPDGTAPADLLWKIQIEVDELYCLYEETWSRSLLPALSDAGISIVQFSQLTDDEKEAMHDYFQSTIYPILTPMAIDAARSFPFISNLSLNLAVVLGSTDGRRYLARIKIPSLTFGRFIPVKSSSGAPSSRFILLEDLVAEHLGSLFPGMSVEGAYRFRVTRDAEIKVVIDDASDLLTAVEDSIECRRTGVPVRLEVDPAMPPRLILLLSERLGLKEIDVYGVSGFIGHNDLWQLHDLSRPDLLDEPFVPHITNPLVHEEDIFDVARSRDILFYHPYDSFIPIVRLFRQAAIDPDVLAIKITMYRIDKKSPIVDALMKARQHGKQVTVVLELKAKFDELNNITWARALEQEGVHVVYGHERLKVHAKVALIIRREADGIYRYVHLSSGNYNTVTTRIYGDIGYLTADPDIGADATELFNHLTGYVDRQEYRKLLVAPINLRQGILNRIEREIEHQKRDQNGYIALKLNGLLDPDIISALYQASHEGVRMDLNVRGLCALRPGIAGVSDTISVTSIVGRFLEHARIYYFHNGGDDEVLLGSSDMMQRNLRRRVEVLFPVRDPAIRSALIRIMRVHLSDNQKSWRLNTDGSYDRIHPENTDKACNSQEWLIQHRGAWHGWKERED</sequence>
<dbReference type="InterPro" id="IPR036832">
    <property type="entry name" value="PPK_N_dom_sf"/>
</dbReference>
<feature type="domain" description="Polyphosphate kinase C-terminal" evidence="10">
    <location>
        <begin position="508"/>
        <end position="680"/>
    </location>
</feature>
<protein>
    <recommendedName>
        <fullName evidence="6 7">Polyphosphate kinase</fullName>
        <ecNumber evidence="6 7">2.7.4.1</ecNumber>
    </recommendedName>
    <alternativeName>
        <fullName evidence="6">ATP-polyphosphate phosphotransferase</fullName>
    </alternativeName>
    <alternativeName>
        <fullName evidence="6">Polyphosphoric acid kinase</fullName>
    </alternativeName>
</protein>
<dbReference type="Proteomes" id="UP001524383">
    <property type="component" value="Unassembled WGS sequence"/>
</dbReference>
<dbReference type="GO" id="GO:0006799">
    <property type="term" value="P:polyphosphate biosynthetic process"/>
    <property type="evidence" value="ECO:0007669"/>
    <property type="project" value="UniProtKB-UniRule"/>
</dbReference>
<dbReference type="NCBIfam" id="TIGR03705">
    <property type="entry name" value="poly_P_kin"/>
    <property type="match status" value="1"/>
</dbReference>
<evidence type="ECO:0000259" key="11">
    <source>
        <dbReference type="Pfam" id="PF17941"/>
    </source>
</evidence>
<feature type="binding site" evidence="6">
    <location>
        <position position="53"/>
    </location>
    <ligand>
        <name>ATP</name>
        <dbReference type="ChEBI" id="CHEBI:30616"/>
    </ligand>
</feature>
<dbReference type="EC" id="2.7.4.1" evidence="6 7"/>
<dbReference type="CDD" id="cd09168">
    <property type="entry name" value="PLDc_PaPPK1_C2_like"/>
    <property type="match status" value="1"/>
</dbReference>
<comment type="caution">
    <text evidence="6">Lacks conserved residue(s) required for the propagation of feature annotation.</text>
</comment>
<dbReference type="NCBIfam" id="NF003917">
    <property type="entry name" value="PRK05443.1-1"/>
    <property type="match status" value="1"/>
</dbReference>